<dbReference type="InterPro" id="IPR050807">
    <property type="entry name" value="TransReg_Diox_bact_type"/>
</dbReference>
<accession>A0A3N1CXW9</accession>
<reference evidence="3 4" key="1">
    <citation type="submission" date="2018-11" db="EMBL/GenBank/DDBJ databases">
        <title>Sequencing the genomes of 1000 actinobacteria strains.</title>
        <authorList>
            <person name="Klenk H.-P."/>
        </authorList>
    </citation>
    <scope>NUCLEOTIDE SEQUENCE [LARGE SCALE GENOMIC DNA]</scope>
    <source>
        <strain evidence="3 4">DSM 44254</strain>
    </source>
</reference>
<organism evidence="3 4">
    <name type="scientific">Actinocorallia herbida</name>
    <dbReference type="NCBI Taxonomy" id="58109"/>
    <lineage>
        <taxon>Bacteria</taxon>
        <taxon>Bacillati</taxon>
        <taxon>Actinomycetota</taxon>
        <taxon>Actinomycetes</taxon>
        <taxon>Streptosporangiales</taxon>
        <taxon>Thermomonosporaceae</taxon>
        <taxon>Actinocorallia</taxon>
    </lineage>
</organism>
<protein>
    <submittedName>
        <fullName evidence="3">XRE family transcriptional regulator</fullName>
    </submittedName>
</protein>
<dbReference type="InterPro" id="IPR010982">
    <property type="entry name" value="Lambda_DNA-bd_dom_sf"/>
</dbReference>
<comment type="caution">
    <text evidence="3">The sequence shown here is derived from an EMBL/GenBank/DDBJ whole genome shotgun (WGS) entry which is preliminary data.</text>
</comment>
<keyword evidence="4" id="KW-1185">Reference proteome</keyword>
<sequence>MPNPTQPPTSDAYIAESIGRQVRELRERAGLSVTGLAAACGVSQPYVSQIEKGAASPSLSTVYRLAKALGARPGDLLPPLSDDGEVTVVRSDEGELVPISDRPDTGHGRILLSHRRAPLSVFEYVLQPDQYVGEWFGAPGVSAIYVVSGTLEVEVAGHGVYTLGPRDFISLADNVFDRWKVLGTDRVHLVLSYSPPPGAPEAPPRAAAAP</sequence>
<proteinExistence type="predicted"/>
<dbReference type="Proteomes" id="UP000272400">
    <property type="component" value="Unassembled WGS sequence"/>
</dbReference>
<dbReference type="RefSeq" id="WP_123665568.1">
    <property type="nucleotide sequence ID" value="NZ_RJKE01000001.1"/>
</dbReference>
<name>A0A3N1CXW9_9ACTN</name>
<dbReference type="Pfam" id="PF13560">
    <property type="entry name" value="HTH_31"/>
    <property type="match status" value="1"/>
</dbReference>
<feature type="domain" description="HTH cro/C1-type" evidence="2">
    <location>
        <begin position="22"/>
        <end position="76"/>
    </location>
</feature>
<evidence type="ECO:0000313" key="3">
    <source>
        <dbReference type="EMBL" id="ROO86139.1"/>
    </source>
</evidence>
<dbReference type="InterPro" id="IPR014710">
    <property type="entry name" value="RmlC-like_jellyroll"/>
</dbReference>
<dbReference type="PROSITE" id="PS50943">
    <property type="entry name" value="HTH_CROC1"/>
    <property type="match status" value="1"/>
</dbReference>
<dbReference type="SMART" id="SM00530">
    <property type="entry name" value="HTH_XRE"/>
    <property type="match status" value="1"/>
</dbReference>
<dbReference type="PANTHER" id="PTHR46797:SF1">
    <property type="entry name" value="METHYLPHOSPHONATE SYNTHASE"/>
    <property type="match status" value="1"/>
</dbReference>
<dbReference type="AlphaFoldDB" id="A0A3N1CXW9"/>
<gene>
    <name evidence="3" type="ORF">EDD29_3702</name>
</gene>
<dbReference type="Gene3D" id="2.60.120.10">
    <property type="entry name" value="Jelly Rolls"/>
    <property type="match status" value="1"/>
</dbReference>
<dbReference type="InterPro" id="IPR001387">
    <property type="entry name" value="Cro/C1-type_HTH"/>
</dbReference>
<dbReference type="SUPFAM" id="SSF51182">
    <property type="entry name" value="RmlC-like cupins"/>
    <property type="match status" value="1"/>
</dbReference>
<dbReference type="SUPFAM" id="SSF47413">
    <property type="entry name" value="lambda repressor-like DNA-binding domains"/>
    <property type="match status" value="1"/>
</dbReference>
<dbReference type="CDD" id="cd00093">
    <property type="entry name" value="HTH_XRE"/>
    <property type="match status" value="1"/>
</dbReference>
<evidence type="ECO:0000313" key="4">
    <source>
        <dbReference type="Proteomes" id="UP000272400"/>
    </source>
</evidence>
<dbReference type="GO" id="GO:0005829">
    <property type="term" value="C:cytosol"/>
    <property type="evidence" value="ECO:0007669"/>
    <property type="project" value="TreeGrafter"/>
</dbReference>
<dbReference type="EMBL" id="RJKE01000001">
    <property type="protein sequence ID" value="ROO86139.1"/>
    <property type="molecule type" value="Genomic_DNA"/>
</dbReference>
<dbReference type="InterPro" id="IPR011051">
    <property type="entry name" value="RmlC_Cupin_sf"/>
</dbReference>
<dbReference type="Gene3D" id="1.10.260.40">
    <property type="entry name" value="lambda repressor-like DNA-binding domains"/>
    <property type="match status" value="1"/>
</dbReference>
<keyword evidence="1" id="KW-0238">DNA-binding</keyword>
<evidence type="ECO:0000256" key="1">
    <source>
        <dbReference type="ARBA" id="ARBA00023125"/>
    </source>
</evidence>
<dbReference type="GO" id="GO:0003700">
    <property type="term" value="F:DNA-binding transcription factor activity"/>
    <property type="evidence" value="ECO:0007669"/>
    <property type="project" value="TreeGrafter"/>
</dbReference>
<dbReference type="GO" id="GO:0003677">
    <property type="term" value="F:DNA binding"/>
    <property type="evidence" value="ECO:0007669"/>
    <property type="project" value="UniProtKB-KW"/>
</dbReference>
<evidence type="ECO:0000259" key="2">
    <source>
        <dbReference type="PROSITE" id="PS50943"/>
    </source>
</evidence>
<dbReference type="OrthoDB" id="9805856at2"/>
<dbReference type="PANTHER" id="PTHR46797">
    <property type="entry name" value="HTH-TYPE TRANSCRIPTIONAL REGULATOR"/>
    <property type="match status" value="1"/>
</dbReference>